<reference evidence="1 2" key="1">
    <citation type="journal article" date="2021" name="Nat. Commun.">
        <title>Genetic determinants of endophytism in the Arabidopsis root mycobiome.</title>
        <authorList>
            <person name="Mesny F."/>
            <person name="Miyauchi S."/>
            <person name="Thiergart T."/>
            <person name="Pickel B."/>
            <person name="Atanasova L."/>
            <person name="Karlsson M."/>
            <person name="Huettel B."/>
            <person name="Barry K.W."/>
            <person name="Haridas S."/>
            <person name="Chen C."/>
            <person name="Bauer D."/>
            <person name="Andreopoulos W."/>
            <person name="Pangilinan J."/>
            <person name="LaButti K."/>
            <person name="Riley R."/>
            <person name="Lipzen A."/>
            <person name="Clum A."/>
            <person name="Drula E."/>
            <person name="Henrissat B."/>
            <person name="Kohler A."/>
            <person name="Grigoriev I.V."/>
            <person name="Martin F.M."/>
            <person name="Hacquard S."/>
        </authorList>
    </citation>
    <scope>NUCLEOTIDE SEQUENCE [LARGE SCALE GENOMIC DNA]</scope>
    <source>
        <strain evidence="1 2">MPI-SDFR-AT-0079</strain>
    </source>
</reference>
<organism evidence="1 2">
    <name type="scientific">Chaetomium tenue</name>
    <dbReference type="NCBI Taxonomy" id="1854479"/>
    <lineage>
        <taxon>Eukaryota</taxon>
        <taxon>Fungi</taxon>
        <taxon>Dikarya</taxon>
        <taxon>Ascomycota</taxon>
        <taxon>Pezizomycotina</taxon>
        <taxon>Sordariomycetes</taxon>
        <taxon>Sordariomycetidae</taxon>
        <taxon>Sordariales</taxon>
        <taxon>Chaetomiaceae</taxon>
        <taxon>Chaetomium</taxon>
    </lineage>
</organism>
<evidence type="ECO:0000313" key="2">
    <source>
        <dbReference type="Proteomes" id="UP000724584"/>
    </source>
</evidence>
<dbReference type="Proteomes" id="UP000724584">
    <property type="component" value="Unassembled WGS sequence"/>
</dbReference>
<proteinExistence type="predicted"/>
<evidence type="ECO:0000313" key="1">
    <source>
        <dbReference type="EMBL" id="KAH6623305.1"/>
    </source>
</evidence>
<dbReference type="EMBL" id="JAGIZQ010000006">
    <property type="protein sequence ID" value="KAH6623305.1"/>
    <property type="molecule type" value="Genomic_DNA"/>
</dbReference>
<protein>
    <submittedName>
        <fullName evidence="1">Uncharacterized protein</fullName>
    </submittedName>
</protein>
<name>A0ACB7P172_9PEZI</name>
<keyword evidence="2" id="KW-1185">Reference proteome</keyword>
<comment type="caution">
    <text evidence="1">The sequence shown here is derived from an EMBL/GenBank/DDBJ whole genome shotgun (WGS) entry which is preliminary data.</text>
</comment>
<gene>
    <name evidence="1" type="ORF">F5144DRAFT_495210</name>
</gene>
<sequence length="252" mass="28182">MSRPYIVGDSSPFLKRVLIPFWIVRILIMLVQIGLYVLVITGLSVFKDDVERLYAEYHTTLQYDAVLAVSCVIMAIILLCLILDIVCIIMRARRRLTPQFFLTVNIIQSVFYVVNFALTMAGPRNGVLSVVIGVLILLSFLGLLIYASVVYHQYRKGSLRGTYVQANNPEVHNLVADTGYPAVSNIPTPPQHMYGQDEGTTTTDKAAYYDRQAIAETNAYTGGSYPSTPAAHETQHPQQQQQGYEMQQRSAV</sequence>
<accession>A0ACB7P172</accession>